<gene>
    <name evidence="1" type="ORF">R1flu_023907</name>
</gene>
<accession>A0ABD1XTC5</accession>
<organism evidence="1 2">
    <name type="scientific">Riccia fluitans</name>
    <dbReference type="NCBI Taxonomy" id="41844"/>
    <lineage>
        <taxon>Eukaryota</taxon>
        <taxon>Viridiplantae</taxon>
        <taxon>Streptophyta</taxon>
        <taxon>Embryophyta</taxon>
        <taxon>Marchantiophyta</taxon>
        <taxon>Marchantiopsida</taxon>
        <taxon>Marchantiidae</taxon>
        <taxon>Marchantiales</taxon>
        <taxon>Ricciaceae</taxon>
        <taxon>Riccia</taxon>
    </lineage>
</organism>
<name>A0ABD1XTC5_9MARC</name>
<evidence type="ECO:0000313" key="2">
    <source>
        <dbReference type="Proteomes" id="UP001605036"/>
    </source>
</evidence>
<reference evidence="1 2" key="1">
    <citation type="submission" date="2024-09" db="EMBL/GenBank/DDBJ databases">
        <title>Chromosome-scale assembly of Riccia fluitans.</title>
        <authorList>
            <person name="Paukszto L."/>
            <person name="Sawicki J."/>
            <person name="Karawczyk K."/>
            <person name="Piernik-Szablinska J."/>
            <person name="Szczecinska M."/>
            <person name="Mazdziarz M."/>
        </authorList>
    </citation>
    <scope>NUCLEOTIDE SEQUENCE [LARGE SCALE GENOMIC DNA]</scope>
    <source>
        <strain evidence="1">Rf_01</strain>
        <tissue evidence="1">Aerial parts of the thallus</tissue>
    </source>
</reference>
<dbReference type="Proteomes" id="UP001605036">
    <property type="component" value="Unassembled WGS sequence"/>
</dbReference>
<evidence type="ECO:0000313" key="1">
    <source>
        <dbReference type="EMBL" id="KAL2612215.1"/>
    </source>
</evidence>
<dbReference type="AlphaFoldDB" id="A0ABD1XTC5"/>
<comment type="caution">
    <text evidence="1">The sequence shown here is derived from an EMBL/GenBank/DDBJ whole genome shotgun (WGS) entry which is preliminary data.</text>
</comment>
<dbReference type="EMBL" id="JBHFFA010000007">
    <property type="protein sequence ID" value="KAL2612215.1"/>
    <property type="molecule type" value="Genomic_DNA"/>
</dbReference>
<proteinExistence type="predicted"/>
<sequence>MKGGAGKAPRGSRVNPLGPDAMEYNPYVTLATGAGPVSSHAIESLADYLWVYNLGRRPPVGSYGIVNAQRQPEKERGVGPYLEW</sequence>
<keyword evidence="2" id="KW-1185">Reference proteome</keyword>
<protein>
    <submittedName>
        <fullName evidence="1">Uncharacterized protein</fullName>
    </submittedName>
</protein>